<reference evidence="10" key="1">
    <citation type="journal article" date="2020" name="Stud. Mycol.">
        <title>101 Dothideomycetes genomes: a test case for predicting lifestyles and emergence of pathogens.</title>
        <authorList>
            <person name="Haridas S."/>
            <person name="Albert R."/>
            <person name="Binder M."/>
            <person name="Bloem J."/>
            <person name="Labutti K."/>
            <person name="Salamov A."/>
            <person name="Andreopoulos B."/>
            <person name="Baker S."/>
            <person name="Barry K."/>
            <person name="Bills G."/>
            <person name="Bluhm B."/>
            <person name="Cannon C."/>
            <person name="Castanera R."/>
            <person name="Culley D."/>
            <person name="Daum C."/>
            <person name="Ezra D."/>
            <person name="Gonzalez J."/>
            <person name="Henrissat B."/>
            <person name="Kuo A."/>
            <person name="Liang C."/>
            <person name="Lipzen A."/>
            <person name="Lutzoni F."/>
            <person name="Magnuson J."/>
            <person name="Mondo S."/>
            <person name="Nolan M."/>
            <person name="Ohm R."/>
            <person name="Pangilinan J."/>
            <person name="Park H.-J."/>
            <person name="Ramirez L."/>
            <person name="Alfaro M."/>
            <person name="Sun H."/>
            <person name="Tritt A."/>
            <person name="Yoshinaga Y."/>
            <person name="Zwiers L.-H."/>
            <person name="Turgeon B."/>
            <person name="Goodwin S."/>
            <person name="Spatafora J."/>
            <person name="Crous P."/>
            <person name="Grigoriev I."/>
        </authorList>
    </citation>
    <scope>NUCLEOTIDE SEQUENCE</scope>
    <source>
        <strain evidence="10">CBS 161.51</strain>
    </source>
</reference>
<evidence type="ECO:0000256" key="1">
    <source>
        <dbReference type="ARBA" id="ARBA00022490"/>
    </source>
</evidence>
<keyword evidence="4 6" id="KW-0808">Transferase</keyword>
<dbReference type="InterPro" id="IPR007209">
    <property type="entry name" value="RNaseL-inhib-like_metal-bd_dom"/>
</dbReference>
<evidence type="ECO:0000313" key="10">
    <source>
        <dbReference type="EMBL" id="KAF1934985.1"/>
    </source>
</evidence>
<dbReference type="Pfam" id="PF04034">
    <property type="entry name" value="Ribo_biogen_C"/>
    <property type="match status" value="1"/>
</dbReference>
<feature type="domain" description="16S/18S rRNA aminocarboxypropyltransferase Tsr3 C-terminal" evidence="8">
    <location>
        <begin position="86"/>
        <end position="211"/>
    </location>
</feature>
<dbReference type="Pfam" id="PF04068">
    <property type="entry name" value="Fer4_RLI"/>
    <property type="match status" value="1"/>
</dbReference>
<protein>
    <recommendedName>
        <fullName evidence="6">18S rRNA aminocarboxypropyltransferase</fullName>
        <ecNumber evidence="6">2.5.1.157</ecNumber>
    </recommendedName>
</protein>
<dbReference type="HAMAP" id="MF_01116">
    <property type="entry name" value="TSR3"/>
    <property type="match status" value="1"/>
</dbReference>
<organism evidence="10 11">
    <name type="scientific">Clathrospora elynae</name>
    <dbReference type="NCBI Taxonomy" id="706981"/>
    <lineage>
        <taxon>Eukaryota</taxon>
        <taxon>Fungi</taxon>
        <taxon>Dikarya</taxon>
        <taxon>Ascomycota</taxon>
        <taxon>Pezizomycotina</taxon>
        <taxon>Dothideomycetes</taxon>
        <taxon>Pleosporomycetidae</taxon>
        <taxon>Pleosporales</taxon>
        <taxon>Diademaceae</taxon>
        <taxon>Clathrospora</taxon>
    </lineage>
</organism>
<keyword evidence="11" id="KW-1185">Reference proteome</keyword>
<keyword evidence="6" id="KW-0539">Nucleus</keyword>
<name>A0A6A5S2T3_9PLEO</name>
<evidence type="ECO:0000259" key="8">
    <source>
        <dbReference type="Pfam" id="PF04034"/>
    </source>
</evidence>
<comment type="catalytic activity">
    <reaction evidence="6">
        <text>N(1)-methylpseudouridine(1191) in yeast 18S rRNA + S-adenosyl-L-methionine = N(1)-methyl-N(3)-[(3S)-3-amino-3-carboxypropyl]pseudouridine(1191) in yeast 18S rRNA + S-methyl-5'-thioadenosine + H(+)</text>
        <dbReference type="Rhea" id="RHEA:63300"/>
        <dbReference type="Rhea" id="RHEA-COMP:13852"/>
        <dbReference type="Rhea" id="RHEA-COMP:16309"/>
        <dbReference type="ChEBI" id="CHEBI:15378"/>
        <dbReference type="ChEBI" id="CHEBI:17509"/>
        <dbReference type="ChEBI" id="CHEBI:59789"/>
        <dbReference type="ChEBI" id="CHEBI:74890"/>
        <dbReference type="ChEBI" id="CHEBI:146234"/>
    </reaction>
</comment>
<dbReference type="OrthoDB" id="10262062at2759"/>
<proteinExistence type="inferred from homology"/>
<feature type="binding site" evidence="6">
    <location>
        <position position="135"/>
    </location>
    <ligand>
        <name>S-adenosyl-L-methionine</name>
        <dbReference type="ChEBI" id="CHEBI:59789"/>
    </ligand>
</feature>
<feature type="binding site" evidence="6">
    <location>
        <position position="150"/>
    </location>
    <ligand>
        <name>S-adenosyl-L-methionine</name>
        <dbReference type="ChEBI" id="CHEBI:59789"/>
    </ligand>
</feature>
<feature type="compositionally biased region" description="Acidic residues" evidence="7">
    <location>
        <begin position="337"/>
        <end position="353"/>
    </location>
</feature>
<dbReference type="Proteomes" id="UP000800038">
    <property type="component" value="Unassembled WGS sequence"/>
</dbReference>
<keyword evidence="1 6" id="KW-0963">Cytoplasm</keyword>
<evidence type="ECO:0000256" key="6">
    <source>
        <dbReference type="HAMAP-Rule" id="MF_03146"/>
    </source>
</evidence>
<comment type="subcellular location">
    <subcellularLocation>
        <location evidence="6">Cytoplasm</location>
    </subcellularLocation>
    <subcellularLocation>
        <location evidence="6">Nucleus</location>
    </subcellularLocation>
</comment>
<feature type="compositionally biased region" description="Acidic residues" evidence="7">
    <location>
        <begin position="246"/>
        <end position="268"/>
    </location>
</feature>
<evidence type="ECO:0000256" key="7">
    <source>
        <dbReference type="SAM" id="MobiDB-lite"/>
    </source>
</evidence>
<gene>
    <name evidence="6" type="primary">TSR3</name>
    <name evidence="10" type="ORF">EJ02DRAFT_460764</name>
</gene>
<keyword evidence="2 6" id="KW-0690">Ribosome biogenesis</keyword>
<sequence length="398" mass="44922">MVRHKKDFKGSQKFNKPAKARGPPRPRHHDDADEENDAANARPAKPDYKAACWDLGHCDAKRCSGKRLMRLGMMRELHVGQKFGGVVVSPKARKIVSREDKELLEQYGAAVVEASWKRIDEVPFGKIGGKCERLLPYLVAANQTNYGKPWRLNCVEALAACYYICGHPEWAESILSTFSYGEAFLDINGALLKRYMACENEEQIKKAEEVWLAKIEKEWNECRAEKEDGVEDEWAGGNMNRRIIDESSDDDDDDEEEEEGEGEEDEEDRIGPQNPYNLPESSDDEEEMAELRRRVLASKPFTNPAPKEDDDDDEDEKKAPERIPRTEPAPKTLKEEVEGEGDNDGDEQDDEFDNFMAAQPTTDRTGIASKQRSKAMDGAYKATFSSGTVKPSSGRGYQ</sequence>
<comment type="catalytic activity">
    <reaction evidence="6">
        <text>an N(1)-methylpseudouridine in rRNA + S-adenosyl-L-methionine = N(1)-methyl-N(3)-[(3S)-3-amino-3-carboxypropyl]pseudouridine in rRNA + S-methyl-5'-thioadenosine + H(+)</text>
        <dbReference type="Rhea" id="RHEA:63296"/>
        <dbReference type="Rhea" id="RHEA-COMP:11634"/>
        <dbReference type="Rhea" id="RHEA-COMP:16310"/>
        <dbReference type="ChEBI" id="CHEBI:15378"/>
        <dbReference type="ChEBI" id="CHEBI:17509"/>
        <dbReference type="ChEBI" id="CHEBI:59789"/>
        <dbReference type="ChEBI" id="CHEBI:74890"/>
        <dbReference type="ChEBI" id="CHEBI:146234"/>
        <dbReference type="EC" id="2.5.1.157"/>
    </reaction>
</comment>
<dbReference type="EMBL" id="ML976332">
    <property type="protein sequence ID" value="KAF1934985.1"/>
    <property type="molecule type" value="Genomic_DNA"/>
</dbReference>
<evidence type="ECO:0000256" key="3">
    <source>
        <dbReference type="ARBA" id="ARBA00022552"/>
    </source>
</evidence>
<keyword evidence="5 6" id="KW-0949">S-adenosyl-L-methionine</keyword>
<dbReference type="PANTHER" id="PTHR20426">
    <property type="entry name" value="RIBOSOME BIOGENESIS PROTEIN TSR3 HOMOLOG"/>
    <property type="match status" value="1"/>
</dbReference>
<feature type="compositionally biased region" description="Basic and acidic residues" evidence="7">
    <location>
        <begin position="316"/>
        <end position="325"/>
    </location>
</feature>
<dbReference type="GO" id="GO:0005737">
    <property type="term" value="C:cytoplasm"/>
    <property type="evidence" value="ECO:0007669"/>
    <property type="project" value="UniProtKB-SubCell"/>
</dbReference>
<feature type="domain" description="RNase L inhibitor RLI-like possible metal-binding" evidence="9">
    <location>
        <begin position="49"/>
        <end position="82"/>
    </location>
</feature>
<dbReference type="PANTHER" id="PTHR20426:SF0">
    <property type="entry name" value="18S RRNA AMINOCARBOXYPROPYLTRANSFERASE"/>
    <property type="match status" value="1"/>
</dbReference>
<evidence type="ECO:0000256" key="2">
    <source>
        <dbReference type="ARBA" id="ARBA00022517"/>
    </source>
</evidence>
<dbReference type="EC" id="2.5.1.157" evidence="6"/>
<feature type="compositionally biased region" description="Basic residues" evidence="7">
    <location>
        <begin position="16"/>
        <end position="27"/>
    </location>
</feature>
<dbReference type="GO" id="GO:0030490">
    <property type="term" value="P:maturation of SSU-rRNA"/>
    <property type="evidence" value="ECO:0007669"/>
    <property type="project" value="TreeGrafter"/>
</dbReference>
<evidence type="ECO:0000256" key="5">
    <source>
        <dbReference type="ARBA" id="ARBA00022691"/>
    </source>
</evidence>
<feature type="region of interest" description="Disordered" evidence="7">
    <location>
        <begin position="223"/>
        <end position="398"/>
    </location>
</feature>
<accession>A0A6A5S2T3</accession>
<feature type="compositionally biased region" description="Polar residues" evidence="7">
    <location>
        <begin position="359"/>
        <end position="370"/>
    </location>
</feature>
<evidence type="ECO:0000256" key="4">
    <source>
        <dbReference type="ARBA" id="ARBA00022679"/>
    </source>
</evidence>
<feature type="region of interest" description="Disordered" evidence="7">
    <location>
        <begin position="1"/>
        <end position="43"/>
    </location>
</feature>
<dbReference type="InterPro" id="IPR022968">
    <property type="entry name" value="Tsr3-like"/>
</dbReference>
<feature type="binding site" evidence="6">
    <location>
        <position position="64"/>
    </location>
    <ligand>
        <name>S-adenosyl-L-methionine</name>
        <dbReference type="ChEBI" id="CHEBI:59789"/>
    </ligand>
</feature>
<keyword evidence="3 6" id="KW-0698">rRNA processing</keyword>
<dbReference type="GO" id="GO:0000455">
    <property type="term" value="P:enzyme-directed rRNA pseudouridine synthesis"/>
    <property type="evidence" value="ECO:0007669"/>
    <property type="project" value="UniProtKB-UniRule"/>
</dbReference>
<feature type="binding site" evidence="6">
    <location>
        <position position="112"/>
    </location>
    <ligand>
        <name>S-adenosyl-L-methionine</name>
        <dbReference type="ChEBI" id="CHEBI:59789"/>
    </ligand>
</feature>
<dbReference type="GO" id="GO:0005634">
    <property type="term" value="C:nucleus"/>
    <property type="evidence" value="ECO:0007669"/>
    <property type="project" value="UniProtKB-SubCell"/>
</dbReference>
<comment type="similarity">
    <text evidence="6">Belongs to the TDD superfamily. TSR3 family.</text>
</comment>
<evidence type="ECO:0000259" key="9">
    <source>
        <dbReference type="Pfam" id="PF04068"/>
    </source>
</evidence>
<dbReference type="GO" id="GO:1904047">
    <property type="term" value="F:S-adenosyl-L-methionine binding"/>
    <property type="evidence" value="ECO:0007669"/>
    <property type="project" value="UniProtKB-UniRule"/>
</dbReference>
<dbReference type="AlphaFoldDB" id="A0A6A5S2T3"/>
<comment type="function">
    <text evidence="6">Aminocarboxypropyltransferase that catalyzes the aminocarboxypropyl transfer on pseudouridine at position 1191 (Psi1191) in 18S rRNA. It constitutes the last step in biosynthesis of the hypermodified N1-methyl-N3-(3-amino-3-carboxypropyl) pseudouridine (m1acp3-Psi) conserved in eukaryotic 18S rRNA.</text>
</comment>
<dbReference type="InterPro" id="IPR007177">
    <property type="entry name" value="Tsr3_C"/>
</dbReference>
<dbReference type="GO" id="GO:0106388">
    <property type="term" value="F:rRNA small subunit aminocarboxypropyltransferase activity"/>
    <property type="evidence" value="ECO:0007669"/>
    <property type="project" value="UniProtKB-EC"/>
</dbReference>
<evidence type="ECO:0000313" key="11">
    <source>
        <dbReference type="Proteomes" id="UP000800038"/>
    </source>
</evidence>